<dbReference type="GO" id="GO:0016042">
    <property type="term" value="P:lipid catabolic process"/>
    <property type="evidence" value="ECO:0007669"/>
    <property type="project" value="UniProtKB-KW"/>
</dbReference>
<comment type="subcellular location">
    <subcellularLocation>
        <location evidence="1">Secreted</location>
    </subcellularLocation>
</comment>
<dbReference type="EMBL" id="BT145260">
    <property type="protein sequence ID" value="AFK45054.1"/>
    <property type="molecule type" value="mRNA"/>
</dbReference>
<dbReference type="CDD" id="cd01837">
    <property type="entry name" value="SGNH_plant_lipase_like"/>
    <property type="match status" value="1"/>
</dbReference>
<dbReference type="Pfam" id="PF00657">
    <property type="entry name" value="Lipase_GDSL"/>
    <property type="match status" value="1"/>
</dbReference>
<dbReference type="InterPro" id="IPR035669">
    <property type="entry name" value="SGNH_plant_lipase-like"/>
</dbReference>
<keyword evidence="3" id="KW-0964">Secreted</keyword>
<evidence type="ECO:0000256" key="8">
    <source>
        <dbReference type="SAM" id="SignalP"/>
    </source>
</evidence>
<keyword evidence="5" id="KW-0378">Hydrolase</keyword>
<dbReference type="GO" id="GO:0005576">
    <property type="term" value="C:extracellular region"/>
    <property type="evidence" value="ECO:0007669"/>
    <property type="project" value="UniProtKB-SubCell"/>
</dbReference>
<dbReference type="KEGG" id="lja:130726276"/>
<dbReference type="PANTHER" id="PTHR45650">
    <property type="entry name" value="GDSL-LIKE LIPASE/ACYLHYDROLASE-RELATED"/>
    <property type="match status" value="1"/>
</dbReference>
<evidence type="ECO:0000256" key="1">
    <source>
        <dbReference type="ARBA" id="ARBA00004613"/>
    </source>
</evidence>
<keyword evidence="6" id="KW-0442">Lipid degradation</keyword>
<evidence type="ECO:0000256" key="5">
    <source>
        <dbReference type="ARBA" id="ARBA00022801"/>
    </source>
</evidence>
<organism evidence="9">
    <name type="scientific">Lotus japonicus</name>
    <name type="common">Lotus corniculatus var. japonicus</name>
    <dbReference type="NCBI Taxonomy" id="34305"/>
    <lineage>
        <taxon>Eukaryota</taxon>
        <taxon>Viridiplantae</taxon>
        <taxon>Streptophyta</taxon>
        <taxon>Embryophyta</taxon>
        <taxon>Tracheophyta</taxon>
        <taxon>Spermatophyta</taxon>
        <taxon>Magnoliopsida</taxon>
        <taxon>eudicotyledons</taxon>
        <taxon>Gunneridae</taxon>
        <taxon>Pentapetalae</taxon>
        <taxon>rosids</taxon>
        <taxon>fabids</taxon>
        <taxon>Fabales</taxon>
        <taxon>Fabaceae</taxon>
        <taxon>Papilionoideae</taxon>
        <taxon>50 kb inversion clade</taxon>
        <taxon>NPAAA clade</taxon>
        <taxon>Hologalegina</taxon>
        <taxon>robinioid clade</taxon>
        <taxon>Loteae</taxon>
        <taxon>Lotus</taxon>
    </lineage>
</organism>
<accession>I3SXR2</accession>
<dbReference type="PANTHER" id="PTHR45650:SF75">
    <property type="entry name" value="GDSL-LIKE LIPASE_ACYLHYDROLASE"/>
    <property type="match status" value="1"/>
</dbReference>
<dbReference type="InterPro" id="IPR001087">
    <property type="entry name" value="GDSL"/>
</dbReference>
<dbReference type="GO" id="GO:0016788">
    <property type="term" value="F:hydrolase activity, acting on ester bonds"/>
    <property type="evidence" value="ECO:0007669"/>
    <property type="project" value="InterPro"/>
</dbReference>
<evidence type="ECO:0000256" key="4">
    <source>
        <dbReference type="ARBA" id="ARBA00022729"/>
    </source>
</evidence>
<keyword evidence="7" id="KW-0443">Lipid metabolism</keyword>
<dbReference type="GeneID" id="130726276"/>
<dbReference type="AlphaFoldDB" id="I3SXR2"/>
<protein>
    <submittedName>
        <fullName evidence="9">Uncharacterized protein</fullName>
    </submittedName>
</protein>
<sequence>MAFESKSWLVLSLAVLMVASCMQQSVLGASQVPCLFVFGNSLSDSGNNNNLNTSAKANFLPYGIDFPTGPTGRYSNGLNPIDKLAQILGFEHFVPPFANLTGSDILKGVDYASGSAGIRKESGKQLGQNIDVGLQLTHHRLIVSKIAHKLGSLDNAVNYLKKCLYYVNIGTNDYEQNYFLPDIFNTSHIYTPQQYSKVLIHQLNHYLQTLHHFGARKTIMVGMDRLGCIPKARLTNNGSCIEKENVAAFLFNDQLKALVDRYNHKILPDSKFIFINSTAIIHDQSHGFTITDAACCQLNTTRGVCLPNLTPCQNRSQYKFWDGIHTTEAANILTATVSYSTSDPNIAHPMNIQKLLSSNSIN</sequence>
<evidence type="ECO:0000256" key="6">
    <source>
        <dbReference type="ARBA" id="ARBA00022963"/>
    </source>
</evidence>
<dbReference type="RefSeq" id="XP_057433505.1">
    <property type="nucleotide sequence ID" value="XM_057577522.1"/>
</dbReference>
<reference evidence="9" key="1">
    <citation type="submission" date="2012-05" db="EMBL/GenBank/DDBJ databases">
        <authorList>
            <person name="Krishnakumar V."/>
            <person name="Cheung F."/>
            <person name="Xiao Y."/>
            <person name="Chan A."/>
            <person name="Moskal W.A."/>
            <person name="Town C.D."/>
        </authorList>
    </citation>
    <scope>NUCLEOTIDE SEQUENCE</scope>
</reference>
<keyword evidence="4 8" id="KW-0732">Signal</keyword>
<feature type="chain" id="PRO_5003679844" evidence="8">
    <location>
        <begin position="29"/>
        <end position="362"/>
    </location>
</feature>
<dbReference type="PROSITE" id="PS51257">
    <property type="entry name" value="PROKAR_LIPOPROTEIN"/>
    <property type="match status" value="1"/>
</dbReference>
<evidence type="ECO:0000256" key="3">
    <source>
        <dbReference type="ARBA" id="ARBA00022525"/>
    </source>
</evidence>
<dbReference type="OrthoDB" id="1600564at2759"/>
<comment type="similarity">
    <text evidence="2">Belongs to the 'GDSL' lipolytic enzyme family.</text>
</comment>
<proteinExistence type="evidence at transcript level"/>
<dbReference type="Gene3D" id="3.40.50.1110">
    <property type="entry name" value="SGNH hydrolase"/>
    <property type="match status" value="1"/>
</dbReference>
<feature type="signal peptide" evidence="8">
    <location>
        <begin position="1"/>
        <end position="28"/>
    </location>
</feature>
<evidence type="ECO:0000256" key="2">
    <source>
        <dbReference type="ARBA" id="ARBA00008668"/>
    </source>
</evidence>
<dbReference type="InterPro" id="IPR036514">
    <property type="entry name" value="SGNH_hydro_sf"/>
</dbReference>
<name>I3SXR2_LOTJA</name>
<evidence type="ECO:0000313" key="9">
    <source>
        <dbReference type="EMBL" id="AFK45054.1"/>
    </source>
</evidence>
<evidence type="ECO:0000256" key="7">
    <source>
        <dbReference type="ARBA" id="ARBA00023098"/>
    </source>
</evidence>
<dbReference type="InterPro" id="IPR051238">
    <property type="entry name" value="GDSL_esterase/lipase"/>
</dbReference>